<dbReference type="PANTHER" id="PTHR21266">
    <property type="entry name" value="IRON-SULFUR DOMAIN CONTAINING PROTEIN"/>
    <property type="match status" value="1"/>
</dbReference>
<dbReference type="GO" id="GO:0051213">
    <property type="term" value="F:dioxygenase activity"/>
    <property type="evidence" value="ECO:0007669"/>
    <property type="project" value="UniProtKB-KW"/>
</dbReference>
<dbReference type="CDD" id="cd03469">
    <property type="entry name" value="Rieske_RO_Alpha_N"/>
    <property type="match status" value="1"/>
</dbReference>
<evidence type="ECO:0000256" key="3">
    <source>
        <dbReference type="ARBA" id="ARBA00023002"/>
    </source>
</evidence>
<dbReference type="AlphaFoldDB" id="A0A4R6Z0H7"/>
<evidence type="ECO:0000313" key="10">
    <source>
        <dbReference type="Proteomes" id="UP000295293"/>
    </source>
</evidence>
<keyword evidence="10" id="KW-1185">Reference proteome</keyword>
<dbReference type="GO" id="GO:0051537">
    <property type="term" value="F:2 iron, 2 sulfur cluster binding"/>
    <property type="evidence" value="ECO:0007669"/>
    <property type="project" value="UniProtKB-KW"/>
</dbReference>
<keyword evidence="7" id="KW-0472">Membrane</keyword>
<dbReference type="InterPro" id="IPR036922">
    <property type="entry name" value="Rieske_2Fe-2S_sf"/>
</dbReference>
<name>A0A4R6Z0H7_9GAMM</name>
<feature type="transmembrane region" description="Helical" evidence="7">
    <location>
        <begin position="267"/>
        <end position="288"/>
    </location>
</feature>
<gene>
    <name evidence="9" type="ORF">DFR29_105210</name>
</gene>
<comment type="caution">
    <text evidence="9">The sequence shown here is derived from an EMBL/GenBank/DDBJ whole genome shotgun (WGS) entry which is preliminary data.</text>
</comment>
<keyword evidence="4" id="KW-0408">Iron</keyword>
<dbReference type="InterPro" id="IPR017941">
    <property type="entry name" value="Rieske_2Fe-2S"/>
</dbReference>
<dbReference type="OrthoDB" id="9768666at2"/>
<dbReference type="RefSeq" id="WP_133818529.1">
    <property type="nucleotide sequence ID" value="NZ_SNZH01000005.1"/>
</dbReference>
<evidence type="ECO:0000256" key="2">
    <source>
        <dbReference type="ARBA" id="ARBA00022723"/>
    </source>
</evidence>
<keyword evidence="2" id="KW-0479">Metal-binding</keyword>
<evidence type="ECO:0000256" key="6">
    <source>
        <dbReference type="SAM" id="MobiDB-lite"/>
    </source>
</evidence>
<evidence type="ECO:0000256" key="1">
    <source>
        <dbReference type="ARBA" id="ARBA00022714"/>
    </source>
</evidence>
<feature type="domain" description="Rieske" evidence="8">
    <location>
        <begin position="16"/>
        <end position="119"/>
    </location>
</feature>
<dbReference type="Pfam" id="PF00355">
    <property type="entry name" value="Rieske"/>
    <property type="match status" value="1"/>
</dbReference>
<dbReference type="PROSITE" id="PS51296">
    <property type="entry name" value="RIESKE"/>
    <property type="match status" value="1"/>
</dbReference>
<dbReference type="GO" id="GO:0046872">
    <property type="term" value="F:metal ion binding"/>
    <property type="evidence" value="ECO:0007669"/>
    <property type="project" value="UniProtKB-KW"/>
</dbReference>
<keyword evidence="1" id="KW-0001">2Fe-2S</keyword>
<protein>
    <submittedName>
        <fullName evidence="9">Phenylpropionate dioxygenase-like ring-hydroxylating dioxygenase large terminal subunit</fullName>
    </submittedName>
</protein>
<evidence type="ECO:0000256" key="5">
    <source>
        <dbReference type="ARBA" id="ARBA00023014"/>
    </source>
</evidence>
<evidence type="ECO:0000313" key="9">
    <source>
        <dbReference type="EMBL" id="TDR45027.1"/>
    </source>
</evidence>
<evidence type="ECO:0000259" key="8">
    <source>
        <dbReference type="PROSITE" id="PS51296"/>
    </source>
</evidence>
<keyword evidence="3" id="KW-0560">Oxidoreductase</keyword>
<keyword evidence="7" id="KW-0812">Transmembrane</keyword>
<proteinExistence type="predicted"/>
<sequence length="348" mass="39468">MSEALFNHREAIAEGWYWLCASRQIRRGQVKALRLLGRDLAVYRGDDGELVALDAYCAHMGAHLAEGRVEGNKLRCFFHHWRYTADGRCDDIPCQPGTPPARAQVKRWPAAERYGLVWIWTGTHAAHAVPEVPELAGLRCRTLQVNRFRKNCHPNVMLINAIDEQHFRSVHGLPGSILSMQALPRDRAHIEFHNSGRVPATHWLGRLLGRCYRDALTYKLSYWHGSTGFVTLGPDFLHFHLMFALHRGDDGETQGQAVAITRRRSGIAGWLFDHAVLALTAAVGWYFARGDTRVFQSIRFDLRTPIAADKAVLAFMRHLDQQPRADWAEPAAHSTHRRHLHRVGGKHA</sequence>
<dbReference type="SUPFAM" id="SSF50022">
    <property type="entry name" value="ISP domain"/>
    <property type="match status" value="1"/>
</dbReference>
<keyword evidence="9" id="KW-0223">Dioxygenase</keyword>
<feature type="compositionally biased region" description="Basic residues" evidence="6">
    <location>
        <begin position="334"/>
        <end position="348"/>
    </location>
</feature>
<feature type="region of interest" description="Disordered" evidence="6">
    <location>
        <begin position="327"/>
        <end position="348"/>
    </location>
</feature>
<reference evidence="9 10" key="1">
    <citation type="submission" date="2019-03" db="EMBL/GenBank/DDBJ databases">
        <title>Genomic Encyclopedia of Type Strains, Phase IV (KMG-IV): sequencing the most valuable type-strain genomes for metagenomic binning, comparative biology and taxonomic classification.</title>
        <authorList>
            <person name="Goeker M."/>
        </authorList>
    </citation>
    <scope>NUCLEOTIDE SEQUENCE [LARGE SCALE GENOMIC DNA]</scope>
    <source>
        <strain evidence="9 10">DSM 21667</strain>
    </source>
</reference>
<keyword evidence="7" id="KW-1133">Transmembrane helix</keyword>
<accession>A0A4R6Z0H7</accession>
<dbReference type="InterPro" id="IPR050584">
    <property type="entry name" value="Cholesterol_7-desaturase"/>
</dbReference>
<dbReference type="EMBL" id="SNZH01000005">
    <property type="protein sequence ID" value="TDR45027.1"/>
    <property type="molecule type" value="Genomic_DNA"/>
</dbReference>
<evidence type="ECO:0000256" key="7">
    <source>
        <dbReference type="SAM" id="Phobius"/>
    </source>
</evidence>
<organism evidence="9 10">
    <name type="scientific">Tahibacter aquaticus</name>
    <dbReference type="NCBI Taxonomy" id="520092"/>
    <lineage>
        <taxon>Bacteria</taxon>
        <taxon>Pseudomonadati</taxon>
        <taxon>Pseudomonadota</taxon>
        <taxon>Gammaproteobacteria</taxon>
        <taxon>Lysobacterales</taxon>
        <taxon>Rhodanobacteraceae</taxon>
        <taxon>Tahibacter</taxon>
    </lineage>
</organism>
<dbReference type="Proteomes" id="UP000295293">
    <property type="component" value="Unassembled WGS sequence"/>
</dbReference>
<dbReference type="Gene3D" id="2.102.10.10">
    <property type="entry name" value="Rieske [2Fe-2S] iron-sulphur domain"/>
    <property type="match status" value="1"/>
</dbReference>
<keyword evidence="5" id="KW-0411">Iron-sulfur</keyword>
<dbReference type="PANTHER" id="PTHR21266:SF60">
    <property type="entry name" value="3-KETOSTEROID-9-ALPHA-MONOOXYGENASE, OXYGENASE COMPONENT"/>
    <property type="match status" value="1"/>
</dbReference>
<evidence type="ECO:0000256" key="4">
    <source>
        <dbReference type="ARBA" id="ARBA00023004"/>
    </source>
</evidence>